<sequence>MGVAFPIDDSNCGLIWEAGHGWGNRRGLHYSLYPHITHYMRVRQDMTFVKQDTSSDVHIVIVVEADDR</sequence>
<organism evidence="1 2">
    <name type="scientific">Mycolicibacterium anyangense</name>
    <dbReference type="NCBI Taxonomy" id="1431246"/>
    <lineage>
        <taxon>Bacteria</taxon>
        <taxon>Bacillati</taxon>
        <taxon>Actinomycetota</taxon>
        <taxon>Actinomycetes</taxon>
        <taxon>Mycobacteriales</taxon>
        <taxon>Mycobacteriaceae</taxon>
        <taxon>Mycolicibacterium</taxon>
    </lineage>
</organism>
<evidence type="ECO:0000313" key="2">
    <source>
        <dbReference type="Proteomes" id="UP000467249"/>
    </source>
</evidence>
<reference evidence="1 2" key="1">
    <citation type="journal article" date="2019" name="Emerg. Microbes Infect.">
        <title>Comprehensive subspecies identification of 175 nontuberculous mycobacteria species based on 7547 genomic profiles.</title>
        <authorList>
            <person name="Matsumoto Y."/>
            <person name="Kinjo T."/>
            <person name="Motooka D."/>
            <person name="Nabeya D."/>
            <person name="Jung N."/>
            <person name="Uechi K."/>
            <person name="Horii T."/>
            <person name="Iida T."/>
            <person name="Fujita J."/>
            <person name="Nakamura S."/>
        </authorList>
    </citation>
    <scope>NUCLEOTIDE SEQUENCE [LARGE SCALE GENOMIC DNA]</scope>
    <source>
        <strain evidence="1 2">JCM 30275</strain>
    </source>
</reference>
<evidence type="ECO:0000313" key="1">
    <source>
        <dbReference type="EMBL" id="BBZ80041.1"/>
    </source>
</evidence>
<keyword evidence="2" id="KW-1185">Reference proteome</keyword>
<gene>
    <name evidence="1" type="ORF">MANY_53780</name>
</gene>
<proteinExistence type="predicted"/>
<dbReference type="AlphaFoldDB" id="A0A6N4WLQ9"/>
<accession>A0A6N4WLQ9</accession>
<dbReference type="KEGG" id="many:MANY_53780"/>
<protein>
    <submittedName>
        <fullName evidence="1">Uncharacterized protein</fullName>
    </submittedName>
</protein>
<dbReference type="Proteomes" id="UP000467249">
    <property type="component" value="Chromosome"/>
</dbReference>
<dbReference type="EMBL" id="AP022620">
    <property type="protein sequence ID" value="BBZ80041.1"/>
    <property type="molecule type" value="Genomic_DNA"/>
</dbReference>
<name>A0A6N4WLQ9_9MYCO</name>